<organism evidence="2 3">
    <name type="scientific">Marinicrinis lubricantis</name>
    <dbReference type="NCBI Taxonomy" id="2086470"/>
    <lineage>
        <taxon>Bacteria</taxon>
        <taxon>Bacillati</taxon>
        <taxon>Bacillota</taxon>
        <taxon>Bacilli</taxon>
        <taxon>Bacillales</taxon>
        <taxon>Paenibacillaceae</taxon>
    </lineage>
</organism>
<dbReference type="InterPro" id="IPR050312">
    <property type="entry name" value="IolE/XylAMocC-like"/>
</dbReference>
<sequence>MKQHQADRNQRDDDRYSMIRDSIRAAGMPIVERIRSMRVGFTGSFYPVPKEVPTDETASWLLERSIELGCRVLQLPMQPERLERINELSRRAKEHQIELELTVPGAFQLAGALADEAGKMKFRQGIEHAKQLGIPIIRTAYGRLNIETSRFHRPKGIREHLEALVPTLREAAAMVRDAGLLLAVENHCDFTGRELAQLLDLVDSPHVGAALDTGNGYTVFCDPNDDVAALAPYTFTTHLKDMNVVKNPLKGGIPFTAFGCTLGEGHVDLAAAIELLARHSPCAEGLHLIVEPGWMVMDPSREASVQSLEFFEKSIRYVEGLKDQLGRGQQG</sequence>
<dbReference type="InterPro" id="IPR013022">
    <property type="entry name" value="Xyl_isomerase-like_TIM-brl"/>
</dbReference>
<dbReference type="RefSeq" id="WP_379891705.1">
    <property type="nucleotide sequence ID" value="NZ_CBCSCT010000044.1"/>
</dbReference>
<dbReference type="PANTHER" id="PTHR12110:SF53">
    <property type="entry name" value="BLR5974 PROTEIN"/>
    <property type="match status" value="1"/>
</dbReference>
<dbReference type="PANTHER" id="PTHR12110">
    <property type="entry name" value="HYDROXYPYRUVATE ISOMERASE"/>
    <property type="match status" value="1"/>
</dbReference>
<reference evidence="3" key="1">
    <citation type="journal article" date="2019" name="Int. J. Syst. Evol. Microbiol.">
        <title>The Global Catalogue of Microorganisms (GCM) 10K type strain sequencing project: providing services to taxonomists for standard genome sequencing and annotation.</title>
        <authorList>
            <consortium name="The Broad Institute Genomics Platform"/>
            <consortium name="The Broad Institute Genome Sequencing Center for Infectious Disease"/>
            <person name="Wu L."/>
            <person name="Ma J."/>
        </authorList>
    </citation>
    <scope>NUCLEOTIDE SEQUENCE [LARGE SCALE GENOMIC DNA]</scope>
    <source>
        <strain evidence="3">CCM 8749</strain>
    </source>
</reference>
<evidence type="ECO:0000313" key="2">
    <source>
        <dbReference type="EMBL" id="MFC5985151.1"/>
    </source>
</evidence>
<dbReference type="Proteomes" id="UP001596250">
    <property type="component" value="Unassembled WGS sequence"/>
</dbReference>
<proteinExistence type="predicted"/>
<protein>
    <submittedName>
        <fullName evidence="2">Sugar phosphate isomerase/epimerase family protein</fullName>
    </submittedName>
</protein>
<feature type="domain" description="Xylose isomerase-like TIM barrel" evidence="1">
    <location>
        <begin position="67"/>
        <end position="313"/>
    </location>
</feature>
<dbReference type="InterPro" id="IPR036237">
    <property type="entry name" value="Xyl_isomerase-like_sf"/>
</dbReference>
<gene>
    <name evidence="2" type="ORF">ACFPXP_01530</name>
</gene>
<dbReference type="Pfam" id="PF01261">
    <property type="entry name" value="AP_endonuc_2"/>
    <property type="match status" value="1"/>
</dbReference>
<evidence type="ECO:0000259" key="1">
    <source>
        <dbReference type="Pfam" id="PF01261"/>
    </source>
</evidence>
<comment type="caution">
    <text evidence="2">The sequence shown here is derived from an EMBL/GenBank/DDBJ whole genome shotgun (WGS) entry which is preliminary data.</text>
</comment>
<name>A0ABW1IJD5_9BACL</name>
<dbReference type="Gene3D" id="3.20.20.150">
    <property type="entry name" value="Divalent-metal-dependent TIM barrel enzymes"/>
    <property type="match status" value="1"/>
</dbReference>
<dbReference type="GO" id="GO:0016853">
    <property type="term" value="F:isomerase activity"/>
    <property type="evidence" value="ECO:0007669"/>
    <property type="project" value="UniProtKB-KW"/>
</dbReference>
<keyword evidence="2" id="KW-0413">Isomerase</keyword>
<evidence type="ECO:0000313" key="3">
    <source>
        <dbReference type="Proteomes" id="UP001596250"/>
    </source>
</evidence>
<dbReference type="EMBL" id="JBHSQV010000009">
    <property type="protein sequence ID" value="MFC5985151.1"/>
    <property type="molecule type" value="Genomic_DNA"/>
</dbReference>
<dbReference type="SUPFAM" id="SSF51658">
    <property type="entry name" value="Xylose isomerase-like"/>
    <property type="match status" value="1"/>
</dbReference>
<accession>A0ABW1IJD5</accession>
<keyword evidence="3" id="KW-1185">Reference proteome</keyword>